<keyword evidence="10" id="KW-1185">Reference proteome</keyword>
<comment type="caution">
    <text evidence="9">The sequence shown here is derived from an EMBL/GenBank/DDBJ whole genome shotgun (WGS) entry which is preliminary data.</text>
</comment>
<dbReference type="SUPFAM" id="SSF48452">
    <property type="entry name" value="TPR-like"/>
    <property type="match status" value="1"/>
</dbReference>
<evidence type="ECO:0000256" key="4">
    <source>
        <dbReference type="ARBA" id="ARBA00022583"/>
    </source>
</evidence>
<proteinExistence type="inferred from homology"/>
<sequence>MALQSFDPATSAQLLRQATFPRSGEPNDANLVSYAEKAVQSWLKRGQNDSVTARALADFLYRAAAKTYQCQPILRCLMTVLIALGNYTDAERALNTYLEFADKGRLMAVKGSSFVDVDDALMTLRTATEGVVMLCRHVRDADKARARADGLKDWIDVAVSQTGAAATTTDESTKEKIEDPEISKVVATAWTAHGSAYALAARYALDAKTRTERAETANGSFESARAHFSGSPDTHYEHALLRGEFFQDLAGAIELSRIALALDSTHLGAAHVLALALSARNETLVEAREVCRTAVRDTAGEDSLRRRMTLPDKRLVLQVRMTEIALTEAVEGVQAALEQVSDGLFAVYNDLFTWDEDTVESQIHEASTSTISVPRTPEKKRNAIVPAAAPPTIQVTPRSSAYLDDESTESDSEADSEEDNEVTEPVSNDKLERLPQEKLSTGTSIPAEILAEVRKSSPRPKSMMSKRSLIIPRSIRRRLSDVSISSRRSAKSVARVPVTAAAIIEKNRGGANRVLRNSLSVDDAELKTISMQCLRDIWLLVAGLFRRGGRWAESATAITEATQLGGAKEDTFAERGFLMQAQQLSREALEAFEAALTVSIDYVPAIIGLANVLISLPEEEQPMARDRAFVLLETASRLTGWDSPEVWMLLGQVYEAVGDVDRVRGPYWRAIELEETRPVRRWRNAWMWETAQTDYE</sequence>
<feature type="repeat" description="TPR" evidence="7">
    <location>
        <begin position="644"/>
        <end position="677"/>
    </location>
</feature>
<dbReference type="Gene3D" id="1.25.40.10">
    <property type="entry name" value="Tetratricopeptide repeat domain"/>
    <property type="match status" value="1"/>
</dbReference>
<comment type="subcellular location">
    <subcellularLocation>
        <location evidence="2">Cell membrane</location>
        <topology evidence="2">Peripheral membrane protein</topology>
        <orientation evidence="2">Cytoplasmic side</orientation>
    </subcellularLocation>
    <subcellularLocation>
        <location evidence="3">Cytoplasmic granule</location>
    </subcellularLocation>
</comment>
<gene>
    <name evidence="9" type="ORF">BZA70DRAFT_16471</name>
</gene>
<evidence type="ECO:0000256" key="6">
    <source>
        <dbReference type="ARBA" id="ARBA00039231"/>
    </source>
</evidence>
<evidence type="ECO:0000256" key="1">
    <source>
        <dbReference type="ARBA" id="ARBA00002550"/>
    </source>
</evidence>
<feature type="compositionally biased region" description="Acidic residues" evidence="8">
    <location>
        <begin position="403"/>
        <end position="422"/>
    </location>
</feature>
<accession>A0ABR1FCC7</accession>
<evidence type="ECO:0000256" key="8">
    <source>
        <dbReference type="SAM" id="MobiDB-lite"/>
    </source>
</evidence>
<evidence type="ECO:0000313" key="9">
    <source>
        <dbReference type="EMBL" id="KAK7207499.1"/>
    </source>
</evidence>
<dbReference type="InterPro" id="IPR011990">
    <property type="entry name" value="TPR-like_helical_dom_sf"/>
</dbReference>
<evidence type="ECO:0000256" key="7">
    <source>
        <dbReference type="PROSITE-ProRule" id="PRU00339"/>
    </source>
</evidence>
<evidence type="ECO:0000256" key="3">
    <source>
        <dbReference type="ARBA" id="ARBA00004463"/>
    </source>
</evidence>
<name>A0ABR1FCC7_9ASCO</name>
<dbReference type="InterPro" id="IPR019734">
    <property type="entry name" value="TPR_rpt"/>
</dbReference>
<dbReference type="InterPro" id="IPR051722">
    <property type="entry name" value="Endocytosis_PI4K-reg_protein"/>
</dbReference>
<dbReference type="Proteomes" id="UP001498771">
    <property type="component" value="Unassembled WGS sequence"/>
</dbReference>
<evidence type="ECO:0000313" key="10">
    <source>
        <dbReference type="Proteomes" id="UP001498771"/>
    </source>
</evidence>
<comment type="function">
    <text evidence="1">Involved in endocytosis.</text>
</comment>
<keyword evidence="7" id="KW-0802">TPR repeat</keyword>
<dbReference type="RefSeq" id="XP_064770532.1">
    <property type="nucleotide sequence ID" value="XM_064909815.1"/>
</dbReference>
<feature type="region of interest" description="Disordered" evidence="8">
    <location>
        <begin position="365"/>
        <end position="439"/>
    </location>
</feature>
<keyword evidence="4" id="KW-0254">Endocytosis</keyword>
<evidence type="ECO:0000256" key="5">
    <source>
        <dbReference type="ARBA" id="ARBA00038251"/>
    </source>
</evidence>
<comment type="similarity">
    <text evidence="5">Belongs to the YPP1 family.</text>
</comment>
<dbReference type="PANTHER" id="PTHR23083:SF464">
    <property type="entry name" value="TETRATRICOPEPTIDE REPEAT DOMAIN 7, ISOFORM A"/>
    <property type="match status" value="1"/>
</dbReference>
<evidence type="ECO:0000256" key="2">
    <source>
        <dbReference type="ARBA" id="ARBA00004413"/>
    </source>
</evidence>
<protein>
    <recommendedName>
        <fullName evidence="6">Cargo-transport protein YPP1</fullName>
    </recommendedName>
</protein>
<feature type="compositionally biased region" description="Basic and acidic residues" evidence="8">
    <location>
        <begin position="427"/>
        <end position="436"/>
    </location>
</feature>
<dbReference type="GeneID" id="90035327"/>
<reference evidence="9 10" key="1">
    <citation type="submission" date="2024-03" db="EMBL/GenBank/DDBJ databases">
        <title>Genome-scale model development and genomic sequencing of the oleaginous clade Lipomyces.</title>
        <authorList>
            <consortium name="Lawrence Berkeley National Laboratory"/>
            <person name="Czajka J.J."/>
            <person name="Han Y."/>
            <person name="Kim J."/>
            <person name="Mondo S.J."/>
            <person name="Hofstad B.A."/>
            <person name="Robles A."/>
            <person name="Haridas S."/>
            <person name="Riley R."/>
            <person name="LaButti K."/>
            <person name="Pangilinan J."/>
            <person name="Andreopoulos W."/>
            <person name="Lipzen A."/>
            <person name="Yan J."/>
            <person name="Wang M."/>
            <person name="Ng V."/>
            <person name="Grigoriev I.V."/>
            <person name="Spatafora J.W."/>
            <person name="Magnuson J.K."/>
            <person name="Baker S.E."/>
            <person name="Pomraning K.R."/>
        </authorList>
    </citation>
    <scope>NUCLEOTIDE SEQUENCE [LARGE SCALE GENOMIC DNA]</scope>
    <source>
        <strain evidence="9 10">Phaff 52-87</strain>
    </source>
</reference>
<dbReference type="PANTHER" id="PTHR23083">
    <property type="entry name" value="TETRATRICOPEPTIDE REPEAT PROTEIN, TPR"/>
    <property type="match status" value="1"/>
</dbReference>
<organism evidence="9 10">
    <name type="scientific">Myxozyma melibiosi</name>
    <dbReference type="NCBI Taxonomy" id="54550"/>
    <lineage>
        <taxon>Eukaryota</taxon>
        <taxon>Fungi</taxon>
        <taxon>Dikarya</taxon>
        <taxon>Ascomycota</taxon>
        <taxon>Saccharomycotina</taxon>
        <taxon>Lipomycetes</taxon>
        <taxon>Lipomycetales</taxon>
        <taxon>Lipomycetaceae</taxon>
        <taxon>Myxozyma</taxon>
    </lineage>
</organism>
<dbReference type="PROSITE" id="PS50005">
    <property type="entry name" value="TPR"/>
    <property type="match status" value="1"/>
</dbReference>
<dbReference type="EMBL" id="JBBJBU010000001">
    <property type="protein sequence ID" value="KAK7207499.1"/>
    <property type="molecule type" value="Genomic_DNA"/>
</dbReference>